<evidence type="ECO:0000313" key="2">
    <source>
        <dbReference type="EMBL" id="CAI5777398.1"/>
    </source>
</evidence>
<reference evidence="2" key="1">
    <citation type="submission" date="2022-12" db="EMBL/GenBank/DDBJ databases">
        <authorList>
            <person name="Alioto T."/>
            <person name="Alioto T."/>
            <person name="Gomez Garrido J."/>
        </authorList>
    </citation>
    <scope>NUCLEOTIDE SEQUENCE</scope>
</reference>
<proteinExistence type="predicted"/>
<organism evidence="2 3">
    <name type="scientific">Podarcis lilfordi</name>
    <name type="common">Lilford's wall lizard</name>
    <dbReference type="NCBI Taxonomy" id="74358"/>
    <lineage>
        <taxon>Eukaryota</taxon>
        <taxon>Metazoa</taxon>
        <taxon>Chordata</taxon>
        <taxon>Craniata</taxon>
        <taxon>Vertebrata</taxon>
        <taxon>Euteleostomi</taxon>
        <taxon>Lepidosauria</taxon>
        <taxon>Squamata</taxon>
        <taxon>Bifurcata</taxon>
        <taxon>Unidentata</taxon>
        <taxon>Episquamata</taxon>
        <taxon>Laterata</taxon>
        <taxon>Lacertibaenia</taxon>
        <taxon>Lacertidae</taxon>
        <taxon>Podarcis</taxon>
    </lineage>
</organism>
<dbReference type="Proteomes" id="UP001178461">
    <property type="component" value="Chromosome 6"/>
</dbReference>
<feature type="region of interest" description="Disordered" evidence="1">
    <location>
        <begin position="1"/>
        <end position="30"/>
    </location>
</feature>
<evidence type="ECO:0000256" key="1">
    <source>
        <dbReference type="SAM" id="MobiDB-lite"/>
    </source>
</evidence>
<accession>A0AA35P9S1</accession>
<gene>
    <name evidence="2" type="ORF">PODLI_1B018663</name>
</gene>
<protein>
    <submittedName>
        <fullName evidence="2">Uncharacterized protein</fullName>
    </submittedName>
</protein>
<evidence type="ECO:0000313" key="3">
    <source>
        <dbReference type="Proteomes" id="UP001178461"/>
    </source>
</evidence>
<dbReference type="AlphaFoldDB" id="A0AA35P9S1"/>
<keyword evidence="3" id="KW-1185">Reference proteome</keyword>
<sequence>MGAAAQPPEDTTLTTPGIDSLGKTMRAREGQSCEEGRCVLWSGASYGAKNTVPSLQQPFCLDSNCTYRWRLFCRRQAKLSTRPVYRRKMSIYRKYQSQVSTTENGKDCRIDHK</sequence>
<dbReference type="EMBL" id="OX395131">
    <property type="protein sequence ID" value="CAI5777398.1"/>
    <property type="molecule type" value="Genomic_DNA"/>
</dbReference>
<name>A0AA35P9S1_9SAUR</name>